<gene>
    <name evidence="9" type="ORF">BVC80_9049g20</name>
</gene>
<dbReference type="PANTHER" id="PTHR45800:SF11">
    <property type="entry name" value="PHOSPHATIDYLINOSITOL 3-KINASE-RELATED PROTEIN KINASE"/>
    <property type="match status" value="1"/>
</dbReference>
<dbReference type="PANTHER" id="PTHR45800">
    <property type="entry name" value="PHOSPHATIDYLINOSITOL 4-KINASE GAMMA"/>
    <property type="match status" value="1"/>
</dbReference>
<keyword evidence="10" id="KW-1185">Reference proteome</keyword>
<dbReference type="STRING" id="56857.A0A200R2E2"/>
<dbReference type="GO" id="GO:0004430">
    <property type="term" value="F:1-phosphatidylinositol 4-kinase activity"/>
    <property type="evidence" value="ECO:0007669"/>
    <property type="project" value="UniProtKB-EC"/>
</dbReference>
<dbReference type="GO" id="GO:0005524">
    <property type="term" value="F:ATP binding"/>
    <property type="evidence" value="ECO:0007669"/>
    <property type="project" value="UniProtKB-KW"/>
</dbReference>
<dbReference type="Pfam" id="PF00454">
    <property type="entry name" value="PI3_PI4_kinase"/>
    <property type="match status" value="1"/>
</dbReference>
<keyword evidence="6" id="KW-0067">ATP-binding</keyword>
<dbReference type="OrthoDB" id="5839at2759"/>
<comment type="caution">
    <text evidence="9">The sequence shown here is derived from an EMBL/GenBank/DDBJ whole genome shotgun (WGS) entry which is preliminary data.</text>
</comment>
<evidence type="ECO:0000256" key="3">
    <source>
        <dbReference type="ARBA" id="ARBA00022679"/>
    </source>
</evidence>
<reference evidence="9 10" key="1">
    <citation type="journal article" date="2017" name="Mol. Plant">
        <title>The Genome of Medicinal Plant Macleaya cordata Provides New Insights into Benzylisoquinoline Alkaloids Metabolism.</title>
        <authorList>
            <person name="Liu X."/>
            <person name="Liu Y."/>
            <person name="Huang P."/>
            <person name="Ma Y."/>
            <person name="Qing Z."/>
            <person name="Tang Q."/>
            <person name="Cao H."/>
            <person name="Cheng P."/>
            <person name="Zheng Y."/>
            <person name="Yuan Z."/>
            <person name="Zhou Y."/>
            <person name="Liu J."/>
            <person name="Tang Z."/>
            <person name="Zhuo Y."/>
            <person name="Zhang Y."/>
            <person name="Yu L."/>
            <person name="Huang J."/>
            <person name="Yang P."/>
            <person name="Peng Q."/>
            <person name="Zhang J."/>
            <person name="Jiang W."/>
            <person name="Zhang Z."/>
            <person name="Lin K."/>
            <person name="Ro D.K."/>
            <person name="Chen X."/>
            <person name="Xiong X."/>
            <person name="Shang Y."/>
            <person name="Huang S."/>
            <person name="Zeng J."/>
        </authorList>
    </citation>
    <scope>NUCLEOTIDE SEQUENCE [LARGE SCALE GENOMIC DNA]</scope>
    <source>
        <strain evidence="10">cv. BLH2017</strain>
        <tissue evidence="9">Root</tissue>
    </source>
</reference>
<organism evidence="9 10">
    <name type="scientific">Macleaya cordata</name>
    <name type="common">Five-seeded plume-poppy</name>
    <name type="synonym">Bocconia cordata</name>
    <dbReference type="NCBI Taxonomy" id="56857"/>
    <lineage>
        <taxon>Eukaryota</taxon>
        <taxon>Viridiplantae</taxon>
        <taxon>Streptophyta</taxon>
        <taxon>Embryophyta</taxon>
        <taxon>Tracheophyta</taxon>
        <taxon>Spermatophyta</taxon>
        <taxon>Magnoliopsida</taxon>
        <taxon>Ranunculales</taxon>
        <taxon>Papaveraceae</taxon>
        <taxon>Papaveroideae</taxon>
        <taxon>Macleaya</taxon>
    </lineage>
</organism>
<sequence>MSPNLDSPVQTQMAVGLLNGPINGEYHGNNRTEGKPAGKRRIFVQTDTGCVLGIDLDRRDNAHTVKRRLQLALSIPTDESSLTFGDLVLKNDLSAVRNDSPLLLTRNLLHRSSSTPCLSPTGKDLHQRDQSGLIEILGRSVSFARMKQLVKDIVKGINIGVDPIPVHSGLGGAYYFRNKIGESVAIVKPTDEEPFAPNNPKGFIGKALGQPGLKRSVRVGETGFREVAAYLLDYDHFANVPPTALVKITHSIFNINDGVNCNKAHERKPVSKIASCQQFIRHDFDASDHGTSSFPVSAVHRIGILDVRIFNTDRHAGNLLVRKLDGVGGFGQVELIPIDHGLCLPENLEDPYFEWIHWPQASIPFSEDELEYIANLDPLKDSEMLRMELPMIREACLRVLFVCTIFLKEAAAFGLCLAEIGEMMSREFRSRDEEPSELELICMEARRLIVEKEVLTSDFEAGDEDEYQFDIDEEDSESTPKMADDLMAKDPFHFGFRGWNGWNPLSKLEESIEEEESEGEEPSKPAFAGPSPRSQVRTVSKLSMSLKNTSLSEKNPWFQGVKLEGSLSGQSSGNRSANEQLPGSASFVKLADMSDEEWALFLEKFQELLYPAFASRKSGGVGQRQRQRQRLGTSCQF</sequence>
<dbReference type="AlphaFoldDB" id="A0A200R2E2"/>
<dbReference type="EMBL" id="MVGT01000459">
    <property type="protein sequence ID" value="OVA16893.1"/>
    <property type="molecule type" value="Genomic_DNA"/>
</dbReference>
<keyword evidence="3" id="KW-0808">Transferase</keyword>
<dbReference type="InParanoid" id="A0A200R2E2"/>
<keyword evidence="5 9" id="KW-0418">Kinase</keyword>
<protein>
    <recommendedName>
        <fullName evidence="2">1-phosphatidylinositol 4-kinase</fullName>
        <ecNumber evidence="2">2.7.1.67</ecNumber>
    </recommendedName>
</protein>
<dbReference type="Proteomes" id="UP000195402">
    <property type="component" value="Unassembled WGS sequence"/>
</dbReference>
<dbReference type="EC" id="2.7.1.67" evidence="2"/>
<feature type="domain" description="PI3K/PI4K catalytic" evidence="8">
    <location>
        <begin position="160"/>
        <end position="457"/>
    </location>
</feature>
<feature type="compositionally biased region" description="Acidic residues" evidence="7">
    <location>
        <begin position="511"/>
        <end position="520"/>
    </location>
</feature>
<name>A0A200R2E2_MACCD</name>
<accession>A0A200R2E2</accession>
<comment type="similarity">
    <text evidence="1">Belongs to the PI3/PI4-kinase family. Type II PI4K subfamily.</text>
</comment>
<keyword evidence="4" id="KW-0547">Nucleotide-binding</keyword>
<feature type="region of interest" description="Disordered" evidence="7">
    <location>
        <begin position="509"/>
        <end position="534"/>
    </location>
</feature>
<evidence type="ECO:0000256" key="4">
    <source>
        <dbReference type="ARBA" id="ARBA00022741"/>
    </source>
</evidence>
<dbReference type="InterPro" id="IPR000403">
    <property type="entry name" value="PI3/4_kinase_cat_dom"/>
</dbReference>
<evidence type="ECO:0000313" key="10">
    <source>
        <dbReference type="Proteomes" id="UP000195402"/>
    </source>
</evidence>
<evidence type="ECO:0000259" key="8">
    <source>
        <dbReference type="PROSITE" id="PS50290"/>
    </source>
</evidence>
<dbReference type="OMA" id="CSISCAR"/>
<proteinExistence type="inferred from homology"/>
<dbReference type="PROSITE" id="PS50290">
    <property type="entry name" value="PI3_4_KINASE_3"/>
    <property type="match status" value="1"/>
</dbReference>
<evidence type="ECO:0000256" key="2">
    <source>
        <dbReference type="ARBA" id="ARBA00012169"/>
    </source>
</evidence>
<dbReference type="InterPro" id="IPR044571">
    <property type="entry name" value="P4KG1-8"/>
</dbReference>
<evidence type="ECO:0000256" key="1">
    <source>
        <dbReference type="ARBA" id="ARBA00008941"/>
    </source>
</evidence>
<evidence type="ECO:0000256" key="6">
    <source>
        <dbReference type="ARBA" id="ARBA00022840"/>
    </source>
</evidence>
<feature type="region of interest" description="Disordered" evidence="7">
    <location>
        <begin position="616"/>
        <end position="637"/>
    </location>
</feature>
<evidence type="ECO:0000313" key="9">
    <source>
        <dbReference type="EMBL" id="OVA16893.1"/>
    </source>
</evidence>
<evidence type="ECO:0000256" key="7">
    <source>
        <dbReference type="SAM" id="MobiDB-lite"/>
    </source>
</evidence>
<evidence type="ECO:0000256" key="5">
    <source>
        <dbReference type="ARBA" id="ARBA00022777"/>
    </source>
</evidence>
<dbReference type="FunCoup" id="A0A200R2E2">
    <property type="interactions" value="840"/>
</dbReference>